<proteinExistence type="predicted"/>
<evidence type="ECO:0000313" key="2">
    <source>
        <dbReference type="EMBL" id="KKL04775.1"/>
    </source>
</evidence>
<protein>
    <submittedName>
        <fullName evidence="2">Uncharacterized protein</fullName>
    </submittedName>
</protein>
<sequence length="51" mass="5539">FKVRTGKRCTLVVVRIEHITRGYIVSGKRDYVAGGTTGSYLQGRPRGNGTG</sequence>
<dbReference type="AlphaFoldDB" id="A0A0F9A5N2"/>
<name>A0A0F9A5N2_9ZZZZ</name>
<accession>A0A0F9A5N2</accession>
<comment type="caution">
    <text evidence="2">The sequence shown here is derived from an EMBL/GenBank/DDBJ whole genome shotgun (WGS) entry which is preliminary data.</text>
</comment>
<reference evidence="2" key="1">
    <citation type="journal article" date="2015" name="Nature">
        <title>Complex archaea that bridge the gap between prokaryotes and eukaryotes.</title>
        <authorList>
            <person name="Spang A."/>
            <person name="Saw J.H."/>
            <person name="Jorgensen S.L."/>
            <person name="Zaremba-Niedzwiedzka K."/>
            <person name="Martijn J."/>
            <person name="Lind A.E."/>
            <person name="van Eijk R."/>
            <person name="Schleper C."/>
            <person name="Guy L."/>
            <person name="Ettema T.J."/>
        </authorList>
    </citation>
    <scope>NUCLEOTIDE SEQUENCE</scope>
</reference>
<feature type="non-terminal residue" evidence="2">
    <location>
        <position position="1"/>
    </location>
</feature>
<dbReference type="EMBL" id="LAZR01044390">
    <property type="protein sequence ID" value="KKL04775.1"/>
    <property type="molecule type" value="Genomic_DNA"/>
</dbReference>
<feature type="region of interest" description="Disordered" evidence="1">
    <location>
        <begin position="32"/>
        <end position="51"/>
    </location>
</feature>
<organism evidence="2">
    <name type="scientific">marine sediment metagenome</name>
    <dbReference type="NCBI Taxonomy" id="412755"/>
    <lineage>
        <taxon>unclassified sequences</taxon>
        <taxon>metagenomes</taxon>
        <taxon>ecological metagenomes</taxon>
    </lineage>
</organism>
<evidence type="ECO:0000256" key="1">
    <source>
        <dbReference type="SAM" id="MobiDB-lite"/>
    </source>
</evidence>
<gene>
    <name evidence="2" type="ORF">LCGC14_2612680</name>
</gene>